<evidence type="ECO:0000313" key="3">
    <source>
        <dbReference type="EMBL" id="MBR7834997.1"/>
    </source>
</evidence>
<proteinExistence type="predicted"/>
<comment type="caution">
    <text evidence="3">The sequence shown here is derived from an EMBL/GenBank/DDBJ whole genome shotgun (WGS) entry which is preliminary data.</text>
</comment>
<evidence type="ECO:0000256" key="1">
    <source>
        <dbReference type="SAM" id="SignalP"/>
    </source>
</evidence>
<dbReference type="EMBL" id="JAGSOG010000078">
    <property type="protein sequence ID" value="MBR7834997.1"/>
    <property type="molecule type" value="Genomic_DNA"/>
</dbReference>
<dbReference type="PROSITE" id="PS51257">
    <property type="entry name" value="PROKAR_LIPOPROTEIN"/>
    <property type="match status" value="1"/>
</dbReference>
<dbReference type="SUPFAM" id="SSF53850">
    <property type="entry name" value="Periplasmic binding protein-like II"/>
    <property type="match status" value="1"/>
</dbReference>
<protein>
    <recommendedName>
        <fullName evidence="2">Solute-binding protein family 5 domain-containing protein</fullName>
    </recommendedName>
</protein>
<sequence>MTRLHRLRAPLALTACAGLLAACSSGGKTSSTTLVYTTVSATNPITAGAPMNPFNASGNYFPGFDTMQLGFDKQNPTNPEDFFPAIAASWTITSSGITVRLQPGAKWSDGTPVTPADVKLSMAIALTQGSATVGAGFLTQGLDIGSVTEVNSSTIQIDQAAGGSNLDFGRLVLGQYIVPAEVYGSLVPSTVWDTITDLTSTDAATANAAVTKLNAIGKIVSSFSPAKDVSAGPFVVARINPGSAELTRNPDFYGVAKIAPSEVILRHYSGNSDIWGYMKSGELDSAPYTSMPTNILDAVEGAGYSRIDTASYVDAAIAFNESDAPYDQTTVRQALAYVIDRQAVTKVGEPVGGTAAADLTGMVEAATKQWLTPAQVSSLNPYAPDQSKAASLLTAAGFTKSGSQWLLPGGTPWKITLQTVSGFSDWNAAATVISSELDAFGIPTQVKLTSDFATYKTDMAAGKYAVGFWLIALGPSASAAYQRLYGQDDGYTANADGTVTHSDGGGNWQHTPTGYTVGGAPIDPGQLTAQLATLSSTAARPVVQQLALATNAQLPVIPIWDYTAVDFTYDKRFTDFPGPSSPDINGLMYDGPGVWMMQGYVKAK</sequence>
<dbReference type="AlphaFoldDB" id="A0A941ER69"/>
<dbReference type="Proteomes" id="UP000675781">
    <property type="component" value="Unassembled WGS sequence"/>
</dbReference>
<feature type="signal peptide" evidence="1">
    <location>
        <begin position="1"/>
        <end position="21"/>
    </location>
</feature>
<name>A0A941ER69_9ACTN</name>
<dbReference type="Gene3D" id="3.40.190.10">
    <property type="entry name" value="Periplasmic binding protein-like II"/>
    <property type="match status" value="1"/>
</dbReference>
<accession>A0A941ER69</accession>
<evidence type="ECO:0000313" key="4">
    <source>
        <dbReference type="Proteomes" id="UP000675781"/>
    </source>
</evidence>
<dbReference type="GO" id="GO:1904680">
    <property type="term" value="F:peptide transmembrane transporter activity"/>
    <property type="evidence" value="ECO:0007669"/>
    <property type="project" value="TreeGrafter"/>
</dbReference>
<organism evidence="3 4">
    <name type="scientific">Actinospica durhamensis</name>
    <dbReference type="NCBI Taxonomy" id="1508375"/>
    <lineage>
        <taxon>Bacteria</taxon>
        <taxon>Bacillati</taxon>
        <taxon>Actinomycetota</taxon>
        <taxon>Actinomycetes</taxon>
        <taxon>Catenulisporales</taxon>
        <taxon>Actinospicaceae</taxon>
        <taxon>Actinospica</taxon>
    </lineage>
</organism>
<gene>
    <name evidence="3" type="ORF">KDL01_17110</name>
</gene>
<keyword evidence="4" id="KW-1185">Reference proteome</keyword>
<dbReference type="InterPro" id="IPR000914">
    <property type="entry name" value="SBP_5_dom"/>
</dbReference>
<feature type="chain" id="PRO_5038360419" description="Solute-binding protein family 5 domain-containing protein" evidence="1">
    <location>
        <begin position="22"/>
        <end position="604"/>
    </location>
</feature>
<evidence type="ECO:0000259" key="2">
    <source>
        <dbReference type="Pfam" id="PF00496"/>
    </source>
</evidence>
<keyword evidence="1" id="KW-0732">Signal</keyword>
<dbReference type="Pfam" id="PF00496">
    <property type="entry name" value="SBP_bac_5"/>
    <property type="match status" value="1"/>
</dbReference>
<dbReference type="GO" id="GO:0015833">
    <property type="term" value="P:peptide transport"/>
    <property type="evidence" value="ECO:0007669"/>
    <property type="project" value="TreeGrafter"/>
</dbReference>
<dbReference type="Gene3D" id="3.10.105.10">
    <property type="entry name" value="Dipeptide-binding Protein, Domain 3"/>
    <property type="match status" value="1"/>
</dbReference>
<feature type="domain" description="Solute-binding protein family 5" evidence="2">
    <location>
        <begin position="83"/>
        <end position="487"/>
    </location>
</feature>
<dbReference type="InterPro" id="IPR039424">
    <property type="entry name" value="SBP_5"/>
</dbReference>
<dbReference type="PANTHER" id="PTHR30290">
    <property type="entry name" value="PERIPLASMIC BINDING COMPONENT OF ABC TRANSPORTER"/>
    <property type="match status" value="1"/>
</dbReference>
<dbReference type="RefSeq" id="WP_212529512.1">
    <property type="nucleotide sequence ID" value="NZ_JAGSOG010000078.1"/>
</dbReference>
<reference evidence="3" key="1">
    <citation type="submission" date="2021-04" db="EMBL/GenBank/DDBJ databases">
        <title>Genome based classification of Actinospica acidithermotolerans sp. nov., an actinobacterium isolated from an Indonesian hot spring.</title>
        <authorList>
            <person name="Kusuma A.B."/>
            <person name="Putra K.E."/>
            <person name="Nafisah S."/>
            <person name="Loh J."/>
            <person name="Nouioui I."/>
            <person name="Goodfellow M."/>
        </authorList>
    </citation>
    <scope>NUCLEOTIDE SEQUENCE</scope>
    <source>
        <strain evidence="3">CSCA 57</strain>
    </source>
</reference>